<keyword evidence="4" id="KW-0418">Kinase</keyword>
<organism evidence="8 9">
    <name type="scientific">Pseudomonas jilinensis</name>
    <dbReference type="NCBI Taxonomy" id="2078689"/>
    <lineage>
        <taxon>Bacteria</taxon>
        <taxon>Pseudomonadati</taxon>
        <taxon>Pseudomonadota</taxon>
        <taxon>Gammaproteobacteria</taxon>
        <taxon>Pseudomonadales</taxon>
        <taxon>Pseudomonadaceae</taxon>
        <taxon>Pseudomonas</taxon>
    </lineage>
</organism>
<keyword evidence="3" id="KW-0808">Transferase</keyword>
<dbReference type="PANTHER" id="PTHR24421">
    <property type="entry name" value="NITRATE/NITRITE SENSOR PROTEIN NARX-RELATED"/>
    <property type="match status" value="1"/>
</dbReference>
<dbReference type="AlphaFoldDB" id="A0A396S4W3"/>
<name>A0A396S4W3_9PSED</name>
<dbReference type="RefSeq" id="WP_119701101.1">
    <property type="nucleotide sequence ID" value="NZ_QJSA01000005.1"/>
</dbReference>
<evidence type="ECO:0000256" key="2">
    <source>
        <dbReference type="ARBA" id="ARBA00012438"/>
    </source>
</evidence>
<evidence type="ECO:0000256" key="5">
    <source>
        <dbReference type="ARBA" id="ARBA00023012"/>
    </source>
</evidence>
<feature type="transmembrane region" description="Helical" evidence="6">
    <location>
        <begin position="394"/>
        <end position="410"/>
    </location>
</feature>
<dbReference type="Gene3D" id="1.20.5.1930">
    <property type="match status" value="1"/>
</dbReference>
<dbReference type="EC" id="2.7.13.3" evidence="2"/>
<dbReference type="GO" id="GO:0004673">
    <property type="term" value="F:protein histidine kinase activity"/>
    <property type="evidence" value="ECO:0007669"/>
    <property type="project" value="UniProtKB-EC"/>
</dbReference>
<feature type="transmembrane region" description="Helical" evidence="6">
    <location>
        <begin position="178"/>
        <end position="197"/>
    </location>
</feature>
<comment type="catalytic activity">
    <reaction evidence="1">
        <text>ATP + protein L-histidine = ADP + protein N-phospho-L-histidine.</text>
        <dbReference type="EC" id="2.7.13.3"/>
    </reaction>
</comment>
<dbReference type="InterPro" id="IPR005467">
    <property type="entry name" value="His_kinase_dom"/>
</dbReference>
<feature type="transmembrane region" description="Helical" evidence="6">
    <location>
        <begin position="338"/>
        <end position="357"/>
    </location>
</feature>
<feature type="transmembrane region" description="Helical" evidence="6">
    <location>
        <begin position="150"/>
        <end position="171"/>
    </location>
</feature>
<dbReference type="InterPro" id="IPR036890">
    <property type="entry name" value="HATPase_C_sf"/>
</dbReference>
<dbReference type="Pfam" id="PF02518">
    <property type="entry name" value="HATPase_c"/>
    <property type="match status" value="1"/>
</dbReference>
<evidence type="ECO:0000256" key="4">
    <source>
        <dbReference type="ARBA" id="ARBA00022777"/>
    </source>
</evidence>
<evidence type="ECO:0000259" key="7">
    <source>
        <dbReference type="PROSITE" id="PS50109"/>
    </source>
</evidence>
<keyword evidence="6" id="KW-0812">Transmembrane</keyword>
<keyword evidence="5" id="KW-0902">Two-component regulatory system</keyword>
<evidence type="ECO:0000313" key="8">
    <source>
        <dbReference type="EMBL" id="RHW21733.1"/>
    </source>
</evidence>
<feature type="transmembrane region" description="Helical" evidence="6">
    <location>
        <begin position="217"/>
        <end position="234"/>
    </location>
</feature>
<feature type="transmembrane region" description="Helical" evidence="6">
    <location>
        <begin position="241"/>
        <end position="262"/>
    </location>
</feature>
<feature type="transmembrane region" description="Helical" evidence="6">
    <location>
        <begin position="364"/>
        <end position="388"/>
    </location>
</feature>
<dbReference type="PROSITE" id="PS50109">
    <property type="entry name" value="HIS_KIN"/>
    <property type="match status" value="1"/>
</dbReference>
<dbReference type="SMART" id="SM00387">
    <property type="entry name" value="HATPase_c"/>
    <property type="match status" value="1"/>
</dbReference>
<dbReference type="EMBL" id="QJSA01000005">
    <property type="protein sequence ID" value="RHW21733.1"/>
    <property type="molecule type" value="Genomic_DNA"/>
</dbReference>
<comment type="caution">
    <text evidence="8">The sequence shown here is derived from an EMBL/GenBank/DDBJ whole genome shotgun (WGS) entry which is preliminary data.</text>
</comment>
<dbReference type="CDD" id="cd16917">
    <property type="entry name" value="HATPase_UhpB-NarQ-NarX-like"/>
    <property type="match status" value="1"/>
</dbReference>
<evidence type="ECO:0000313" key="9">
    <source>
        <dbReference type="Proteomes" id="UP000265745"/>
    </source>
</evidence>
<dbReference type="OrthoDB" id="9797605at2"/>
<dbReference type="InterPro" id="IPR003594">
    <property type="entry name" value="HATPase_dom"/>
</dbReference>
<feature type="domain" description="Histidine kinase" evidence="7">
    <location>
        <begin position="538"/>
        <end position="718"/>
    </location>
</feature>
<evidence type="ECO:0000256" key="6">
    <source>
        <dbReference type="SAM" id="Phobius"/>
    </source>
</evidence>
<dbReference type="SUPFAM" id="SSF55874">
    <property type="entry name" value="ATPase domain of HSP90 chaperone/DNA topoisomerase II/histidine kinase"/>
    <property type="match status" value="1"/>
</dbReference>
<feature type="transmembrane region" description="Helical" evidence="6">
    <location>
        <begin position="307"/>
        <end position="326"/>
    </location>
</feature>
<reference evidence="8 9" key="1">
    <citation type="submission" date="2018-06" db="EMBL/GenBank/DDBJ databases">
        <title>Pseudomonas jilinensis sp. nov., isolated from the production water of Jilin Oilfield in China.</title>
        <authorList>
            <person name="Wang J."/>
        </authorList>
    </citation>
    <scope>NUCLEOTIDE SEQUENCE [LARGE SCALE GENOMIC DNA]</scope>
    <source>
        <strain evidence="8 9">JS15-10A1</strain>
    </source>
</reference>
<evidence type="ECO:0000256" key="1">
    <source>
        <dbReference type="ARBA" id="ARBA00000085"/>
    </source>
</evidence>
<sequence>MFKEFAPGKVFSAGLALALLLFFAALYISTHLPWLGFQVQPDENGVRVASVSGAGPVSGHLLPGDLLLSIGAGDRIFLLKAADAMVEPDDVVAFSDYNRFFARHAELWPLLLQPELTLEVSRGAGESVTSFLVTFQPGSSRPLDDLPWLFWYQIACGLAIALMGTAAWAFVQTELGPRYYALAGWGLALCILASAIYTTRELSLPSELFLNLSRLNQFGAMLCGAAGTALLYFYPTRLARWRFDLLALIALVVILALNWGQLGFNLDILARWTLLGWLLLDIALACIQWRRTRTEPVERARLKWFIYAWFIGISCYLGLVIIPQVLGSESLVHQTHGWFFLVLTYLGIALGVVRYRLFDLDRWVWLAWFWFAFGVLFIVFDAMLVMVLKIETTVGLLIALAVAGWVYLPLRQGVLLRFMSLSEREQHEQLPDLLQQAFLHHGTLDEQWSQAMRVAFKPLALDIEPQPQEVPLITDNGLRLRVPSLDRQQSLVLGYALGGQRLFTREDVRFCEQVSMLFVLAQNYHQSYANGVKSERSRVARDLHDDVGARLLSLVYRSRQDDELQQLARDTLQELREVIQGLQKEAAPLSQSFSRWQAEARERCRLFNVRLNISMDERLQSVRLSSRMERNLSRVLREALSNIFQHARATEVWIRLLLEEQRLHLSIEDDGKGFSSSGSHGLGLHGIRQRCEELGGEMSWWNRLDGGAALRCEVPLYEER</sequence>
<keyword evidence="6" id="KW-1133">Transmembrane helix</keyword>
<dbReference type="GO" id="GO:0000160">
    <property type="term" value="P:phosphorelay signal transduction system"/>
    <property type="evidence" value="ECO:0007669"/>
    <property type="project" value="UniProtKB-KW"/>
</dbReference>
<dbReference type="PANTHER" id="PTHR24421:SF10">
    <property type="entry name" value="NITRATE_NITRITE SENSOR PROTEIN NARQ"/>
    <property type="match status" value="1"/>
</dbReference>
<feature type="transmembrane region" description="Helical" evidence="6">
    <location>
        <begin position="268"/>
        <end position="287"/>
    </location>
</feature>
<proteinExistence type="predicted"/>
<dbReference type="InterPro" id="IPR050482">
    <property type="entry name" value="Sensor_HK_TwoCompSys"/>
</dbReference>
<protein>
    <recommendedName>
        <fullName evidence="2">histidine kinase</fullName>
        <ecNumber evidence="2">2.7.13.3</ecNumber>
    </recommendedName>
</protein>
<accession>A0A396S4W3</accession>
<evidence type="ECO:0000256" key="3">
    <source>
        <dbReference type="ARBA" id="ARBA00022679"/>
    </source>
</evidence>
<keyword evidence="9" id="KW-1185">Reference proteome</keyword>
<dbReference type="Gene3D" id="3.30.565.10">
    <property type="entry name" value="Histidine kinase-like ATPase, C-terminal domain"/>
    <property type="match status" value="1"/>
</dbReference>
<gene>
    <name evidence="8" type="ORF">C2846_07235</name>
</gene>
<keyword evidence="6" id="KW-0472">Membrane</keyword>
<dbReference type="Proteomes" id="UP000265745">
    <property type="component" value="Unassembled WGS sequence"/>
</dbReference>